<gene>
    <name evidence="1" type="ORF">D5086_022716</name>
</gene>
<evidence type="ECO:0000313" key="2">
    <source>
        <dbReference type="Proteomes" id="UP000309997"/>
    </source>
</evidence>
<protein>
    <submittedName>
        <fullName evidence="1">Uncharacterized protein</fullName>
    </submittedName>
</protein>
<reference evidence="1 2" key="1">
    <citation type="journal article" date="2024" name="Plant Biotechnol. J.">
        <title>Genome and CRISPR/Cas9 system of a widespread forest tree (Populus alba) in the world.</title>
        <authorList>
            <person name="Liu Y.J."/>
            <person name="Jiang P.F."/>
            <person name="Han X.M."/>
            <person name="Li X.Y."/>
            <person name="Wang H.M."/>
            <person name="Wang Y.J."/>
            <person name="Wang X.X."/>
            <person name="Zeng Q.Y."/>
        </authorList>
    </citation>
    <scope>NUCLEOTIDE SEQUENCE [LARGE SCALE GENOMIC DNA]</scope>
    <source>
        <strain evidence="2">cv. PAL-ZL1</strain>
    </source>
</reference>
<accession>A0ACC4BFS3</accession>
<dbReference type="Proteomes" id="UP000309997">
    <property type="component" value="Unassembled WGS sequence"/>
</dbReference>
<proteinExistence type="predicted"/>
<dbReference type="EMBL" id="RCHU02000011">
    <property type="protein sequence ID" value="KAL3577433.1"/>
    <property type="molecule type" value="Genomic_DNA"/>
</dbReference>
<name>A0ACC4BFS3_POPAL</name>
<keyword evidence="2" id="KW-1185">Reference proteome</keyword>
<organism evidence="1 2">
    <name type="scientific">Populus alba</name>
    <name type="common">White poplar</name>
    <dbReference type="NCBI Taxonomy" id="43335"/>
    <lineage>
        <taxon>Eukaryota</taxon>
        <taxon>Viridiplantae</taxon>
        <taxon>Streptophyta</taxon>
        <taxon>Embryophyta</taxon>
        <taxon>Tracheophyta</taxon>
        <taxon>Spermatophyta</taxon>
        <taxon>Magnoliopsida</taxon>
        <taxon>eudicotyledons</taxon>
        <taxon>Gunneridae</taxon>
        <taxon>Pentapetalae</taxon>
        <taxon>rosids</taxon>
        <taxon>fabids</taxon>
        <taxon>Malpighiales</taxon>
        <taxon>Salicaceae</taxon>
        <taxon>Saliceae</taxon>
        <taxon>Populus</taxon>
    </lineage>
</organism>
<evidence type="ECO:0000313" key="1">
    <source>
        <dbReference type="EMBL" id="KAL3577433.1"/>
    </source>
</evidence>
<sequence>MTSSATPGATNIFLSAQYPLSSSPNFHSSIEAAAREPPAPATSSRSSTKGQPPFQKQHRNLPQARHQHAHHRKRPPFYSSTIAAATKDIFSSILSNSGSPSFQQHPAALIVNQKHSPPIIESTG</sequence>
<comment type="caution">
    <text evidence="1">The sequence shown here is derived from an EMBL/GenBank/DDBJ whole genome shotgun (WGS) entry which is preliminary data.</text>
</comment>